<reference evidence="1" key="1">
    <citation type="submission" date="2013-03" db="EMBL/GenBank/DDBJ databases">
        <authorList>
            <person name="Harkins D.M."/>
            <person name="Durkin A.S."/>
            <person name="Brinkac L.M."/>
            <person name="Haft D.H."/>
            <person name="Selengut J.D."/>
            <person name="Sanka R."/>
            <person name="DePew J."/>
            <person name="Purushe J."/>
            <person name="Hartskeerl R.A."/>
            <person name="Ahmed A."/>
            <person name="van der Linden H."/>
            <person name="Goris M.G.A."/>
            <person name="Vinetz J.M."/>
            <person name="Sutton G.G."/>
            <person name="Nierman W.C."/>
            <person name="Fouts D.E."/>
        </authorList>
    </citation>
    <scope>NUCLEOTIDE SEQUENCE [LARGE SCALE GENOMIC DNA]</scope>
    <source>
        <strain evidence="1">LT 11-33</strain>
    </source>
</reference>
<name>N1VQE4_9LEPT</name>
<dbReference type="Proteomes" id="UP000012371">
    <property type="component" value="Unassembled WGS sequence"/>
</dbReference>
<sequence>MCGQMGYIYIEGEDGLRKTTSEGPAYRELLLKPIGKANSIFFSYDVTQAKSGYKPNWSKQLIFCTRIETVFEKPFW</sequence>
<keyword evidence="2" id="KW-1185">Reference proteome</keyword>
<gene>
    <name evidence="1" type="ORF">LEP1GSC203_0354</name>
</gene>
<protein>
    <submittedName>
        <fullName evidence="1">Uncharacterized protein</fullName>
    </submittedName>
</protein>
<dbReference type="AlphaFoldDB" id="N1VQE4"/>
<evidence type="ECO:0000313" key="1">
    <source>
        <dbReference type="EMBL" id="EMY60668.1"/>
    </source>
</evidence>
<dbReference type="STRING" id="1257025.LEP1GSC203_0354"/>
<dbReference type="EMBL" id="AOGW02000012">
    <property type="protein sequence ID" value="EMY60668.1"/>
    <property type="molecule type" value="Genomic_DNA"/>
</dbReference>
<organism evidence="1 2">
    <name type="scientific">Leptospira terpstrae serovar Hualin str. LT 11-33 = ATCC 700639</name>
    <dbReference type="NCBI Taxonomy" id="1257025"/>
    <lineage>
        <taxon>Bacteria</taxon>
        <taxon>Pseudomonadati</taxon>
        <taxon>Spirochaetota</taxon>
        <taxon>Spirochaetia</taxon>
        <taxon>Leptospirales</taxon>
        <taxon>Leptospiraceae</taxon>
        <taxon>Leptospira</taxon>
    </lineage>
</organism>
<accession>N1VQE4</accession>
<comment type="caution">
    <text evidence="1">The sequence shown here is derived from an EMBL/GenBank/DDBJ whole genome shotgun (WGS) entry which is preliminary data.</text>
</comment>
<evidence type="ECO:0000313" key="2">
    <source>
        <dbReference type="Proteomes" id="UP000012371"/>
    </source>
</evidence>
<proteinExistence type="predicted"/>